<sequence>MLAKHSRLFESGAEPIKREILESYLVQTKKYNSNEDSQLREQIEKLTNEVATIKKSVSTKQNDKAIQCVDRNYELMNSLLKQKDKSIEQYERQILSFKNMIIQIDHQKKKLLNKLEGQDPMKNSQVNLLSQQSQILFDKQMICKSQQTEIDFGINFSQNSVISSVIPQESNSQSVQTDSKFYNEINMLTQDEVHKEIEQYKIILREYDIENRKLKKQIQQLQNSKTQIDQDTQTGVIQLDKAVQSEDDLKRELEKTIMEYQQCFDVLNVTKKQFNQQMMELNILKKQYDSILSDYYFIQSENKSNEKTINQLNEEIEQLKLGIQTKEFSISSADTLTSPNDSLRSYKKMGSNLKLNIVNPTYFNPQSIDELILAQQENQLLVLKISELKQQLLELQRNQKNLIEEMNQKDDLMNSQQQELQRYRNDCQEFERRMVNVKRLEAKLVEKENQYVVEISGLQQDMAALRQEYAGLKIINQTLHKQLEKYQNRGLLQHSK</sequence>
<comment type="caution">
    <text evidence="2">The sequence shown here is derived from an EMBL/GenBank/DDBJ whole genome shotgun (WGS) entry which is preliminary data.</text>
</comment>
<dbReference type="AlphaFoldDB" id="A0A8S1W7D5"/>
<evidence type="ECO:0000313" key="2">
    <source>
        <dbReference type="EMBL" id="CAD8186148.1"/>
    </source>
</evidence>
<feature type="coiled-coil region" evidence="1">
    <location>
        <begin position="371"/>
        <end position="475"/>
    </location>
</feature>
<dbReference type="OrthoDB" id="300507at2759"/>
<feature type="coiled-coil region" evidence="1">
    <location>
        <begin position="197"/>
        <end position="259"/>
    </location>
</feature>
<name>A0A8S1W7D5_PAROT</name>
<organism evidence="2 3">
    <name type="scientific">Paramecium octaurelia</name>
    <dbReference type="NCBI Taxonomy" id="43137"/>
    <lineage>
        <taxon>Eukaryota</taxon>
        <taxon>Sar</taxon>
        <taxon>Alveolata</taxon>
        <taxon>Ciliophora</taxon>
        <taxon>Intramacronucleata</taxon>
        <taxon>Oligohymenophorea</taxon>
        <taxon>Peniculida</taxon>
        <taxon>Parameciidae</taxon>
        <taxon>Paramecium</taxon>
    </lineage>
</organism>
<accession>A0A8S1W7D5</accession>
<gene>
    <name evidence="2" type="ORF">POCTA_138.1.T0870122</name>
</gene>
<dbReference type="Proteomes" id="UP000683925">
    <property type="component" value="Unassembled WGS sequence"/>
</dbReference>
<keyword evidence="1" id="KW-0175">Coiled coil</keyword>
<protein>
    <submittedName>
        <fullName evidence="2">Uncharacterized protein</fullName>
    </submittedName>
</protein>
<dbReference type="EMBL" id="CAJJDP010000086">
    <property type="protein sequence ID" value="CAD8186148.1"/>
    <property type="molecule type" value="Genomic_DNA"/>
</dbReference>
<evidence type="ECO:0000256" key="1">
    <source>
        <dbReference type="SAM" id="Coils"/>
    </source>
</evidence>
<reference evidence="2" key="1">
    <citation type="submission" date="2021-01" db="EMBL/GenBank/DDBJ databases">
        <authorList>
            <consortium name="Genoscope - CEA"/>
            <person name="William W."/>
        </authorList>
    </citation>
    <scope>NUCLEOTIDE SEQUENCE</scope>
</reference>
<proteinExistence type="predicted"/>
<keyword evidence="3" id="KW-1185">Reference proteome</keyword>
<evidence type="ECO:0000313" key="3">
    <source>
        <dbReference type="Proteomes" id="UP000683925"/>
    </source>
</evidence>
<dbReference type="OMA" id="MICKSQQ"/>
<feature type="coiled-coil region" evidence="1">
    <location>
        <begin position="36"/>
        <end position="100"/>
    </location>
</feature>